<evidence type="ECO:0000256" key="5">
    <source>
        <dbReference type="SAM" id="Phobius"/>
    </source>
</evidence>
<keyword evidence="3 5" id="KW-1133">Transmembrane helix</keyword>
<evidence type="ECO:0000256" key="4">
    <source>
        <dbReference type="ARBA" id="ARBA00023136"/>
    </source>
</evidence>
<dbReference type="EMBL" id="JBHTLK010000112">
    <property type="protein sequence ID" value="MFD1149578.1"/>
    <property type="molecule type" value="Genomic_DNA"/>
</dbReference>
<feature type="transmembrane region" description="Helical" evidence="5">
    <location>
        <begin position="66"/>
        <end position="93"/>
    </location>
</feature>
<feature type="transmembrane region" description="Helical" evidence="5">
    <location>
        <begin position="105"/>
        <end position="122"/>
    </location>
</feature>
<evidence type="ECO:0000256" key="2">
    <source>
        <dbReference type="ARBA" id="ARBA00022692"/>
    </source>
</evidence>
<organism evidence="6 7">
    <name type="scientific">Saccharothrix hoggarensis</name>
    <dbReference type="NCBI Taxonomy" id="913853"/>
    <lineage>
        <taxon>Bacteria</taxon>
        <taxon>Bacillati</taxon>
        <taxon>Actinomycetota</taxon>
        <taxon>Actinomycetes</taxon>
        <taxon>Pseudonocardiales</taxon>
        <taxon>Pseudonocardiaceae</taxon>
        <taxon>Saccharothrix</taxon>
    </lineage>
</organism>
<comment type="subcellular location">
    <subcellularLocation>
        <location evidence="1">Membrane</location>
        <topology evidence="1">Multi-pass membrane protein</topology>
    </subcellularLocation>
</comment>
<dbReference type="Pfam" id="PF13564">
    <property type="entry name" value="DoxX_2"/>
    <property type="match status" value="1"/>
</dbReference>
<dbReference type="Proteomes" id="UP001597168">
    <property type="component" value="Unassembled WGS sequence"/>
</dbReference>
<comment type="caution">
    <text evidence="6">The sequence shown here is derived from an EMBL/GenBank/DDBJ whole genome shotgun (WGS) entry which is preliminary data.</text>
</comment>
<feature type="transmembrane region" description="Helical" evidence="5">
    <location>
        <begin position="20"/>
        <end position="45"/>
    </location>
</feature>
<accession>A0ABW3QXM7</accession>
<evidence type="ECO:0000256" key="1">
    <source>
        <dbReference type="ARBA" id="ARBA00004141"/>
    </source>
</evidence>
<keyword evidence="4 5" id="KW-0472">Membrane</keyword>
<dbReference type="InterPro" id="IPR032808">
    <property type="entry name" value="DoxX"/>
</dbReference>
<reference evidence="7" key="1">
    <citation type="journal article" date="2019" name="Int. J. Syst. Evol. Microbiol.">
        <title>The Global Catalogue of Microorganisms (GCM) 10K type strain sequencing project: providing services to taxonomists for standard genome sequencing and annotation.</title>
        <authorList>
            <consortium name="The Broad Institute Genomics Platform"/>
            <consortium name="The Broad Institute Genome Sequencing Center for Infectious Disease"/>
            <person name="Wu L."/>
            <person name="Ma J."/>
        </authorList>
    </citation>
    <scope>NUCLEOTIDE SEQUENCE [LARGE SCALE GENOMIC DNA]</scope>
    <source>
        <strain evidence="7">CCUG 60214</strain>
    </source>
</reference>
<gene>
    <name evidence="6" type="ORF">ACFQ3T_20785</name>
</gene>
<name>A0ABW3QXM7_9PSEU</name>
<proteinExistence type="predicted"/>
<keyword evidence="7" id="KW-1185">Reference proteome</keyword>
<evidence type="ECO:0000313" key="6">
    <source>
        <dbReference type="EMBL" id="MFD1149578.1"/>
    </source>
</evidence>
<evidence type="ECO:0000256" key="3">
    <source>
        <dbReference type="ARBA" id="ARBA00022989"/>
    </source>
</evidence>
<protein>
    <submittedName>
        <fullName evidence="6">DoxX family protein</fullName>
    </submittedName>
</protein>
<sequence length="136" mass="14001">MSDSADRVGTVRARGVGNVLLWALQAVLAAYFAYSGVLLFGDAFVGKFDKIGIGQWLRHVTGVLEVAGALGLLVPRLCGLAALGLVGVMAGAVGTELVVLGDPDGAVLPAVLLALAAVVAWFRRDTVRALLQAFGK</sequence>
<keyword evidence="2 5" id="KW-0812">Transmembrane</keyword>
<dbReference type="RefSeq" id="WP_380724982.1">
    <property type="nucleotide sequence ID" value="NZ_JBHTLK010000112.1"/>
</dbReference>
<evidence type="ECO:0000313" key="7">
    <source>
        <dbReference type="Proteomes" id="UP001597168"/>
    </source>
</evidence>